<feature type="domain" description="CID" evidence="1">
    <location>
        <begin position="2"/>
        <end position="68"/>
    </location>
</feature>
<dbReference type="OrthoDB" id="21266at2759"/>
<dbReference type="Pfam" id="PF12243">
    <property type="entry name" value="CTK3"/>
    <property type="match status" value="1"/>
</dbReference>
<dbReference type="InterPro" id="IPR042326">
    <property type="entry name" value="Ctk3"/>
</dbReference>
<dbReference type="STRING" id="27342.A0A0H2RGD0"/>
<evidence type="ECO:0000259" key="1">
    <source>
        <dbReference type="PROSITE" id="PS51391"/>
    </source>
</evidence>
<evidence type="ECO:0000313" key="2">
    <source>
        <dbReference type="EMBL" id="KLO03986.1"/>
    </source>
</evidence>
<evidence type="ECO:0000313" key="3">
    <source>
        <dbReference type="EMBL" id="KLO04283.1"/>
    </source>
</evidence>
<dbReference type="Proteomes" id="UP000053477">
    <property type="component" value="Unassembled WGS sequence"/>
</dbReference>
<keyword evidence="4" id="KW-1185">Reference proteome</keyword>
<accession>A0A0H2RGD0</accession>
<feature type="non-terminal residue" evidence="2">
    <location>
        <position position="68"/>
    </location>
</feature>
<gene>
    <name evidence="2" type="ORF">SCHPADRAFT_795304</name>
    <name evidence="3" type="ORF">SCHPADRAFT_797105</name>
</gene>
<dbReference type="InterPro" id="IPR008942">
    <property type="entry name" value="ENTH_VHS"/>
</dbReference>
<dbReference type="PANTHER" id="PTHR28291">
    <property type="entry name" value="CTD KINASE SUBUNIT GAMMA"/>
    <property type="match status" value="1"/>
</dbReference>
<name>A0A0H2RGD0_9AGAM</name>
<sequence length="68" mass="8057">MDPFEVRMQFLSHLRRLNATQQSIQKVVTYAIKYFSRCGEDLWDCLVEECQKGNTNTRINLLYLLDSL</sequence>
<organism evidence="2 4">
    <name type="scientific">Schizopora paradoxa</name>
    <dbReference type="NCBI Taxonomy" id="27342"/>
    <lineage>
        <taxon>Eukaryota</taxon>
        <taxon>Fungi</taxon>
        <taxon>Dikarya</taxon>
        <taxon>Basidiomycota</taxon>
        <taxon>Agaricomycotina</taxon>
        <taxon>Agaricomycetes</taxon>
        <taxon>Hymenochaetales</taxon>
        <taxon>Schizoporaceae</taxon>
        <taxon>Schizopora</taxon>
    </lineage>
</organism>
<proteinExistence type="predicted"/>
<dbReference type="GO" id="GO:0032786">
    <property type="term" value="P:positive regulation of DNA-templated transcription, elongation"/>
    <property type="evidence" value="ECO:0007669"/>
    <property type="project" value="InterPro"/>
</dbReference>
<dbReference type="AlphaFoldDB" id="A0A0H2RGD0"/>
<dbReference type="InterPro" id="IPR006569">
    <property type="entry name" value="CID_dom"/>
</dbReference>
<dbReference type="InterPro" id="IPR024638">
    <property type="entry name" value="Ctk3_N"/>
</dbReference>
<dbReference type="Gene3D" id="1.25.40.90">
    <property type="match status" value="1"/>
</dbReference>
<dbReference type="PANTHER" id="PTHR28291:SF1">
    <property type="entry name" value="CTD KINASE SUBUNIT GAMMA"/>
    <property type="match status" value="1"/>
</dbReference>
<dbReference type="GO" id="GO:0070692">
    <property type="term" value="C:CTDK-1 complex"/>
    <property type="evidence" value="ECO:0007669"/>
    <property type="project" value="InterPro"/>
</dbReference>
<evidence type="ECO:0000313" key="4">
    <source>
        <dbReference type="Proteomes" id="UP000053477"/>
    </source>
</evidence>
<dbReference type="EMBL" id="KQ086613">
    <property type="protein sequence ID" value="KLO04283.1"/>
    <property type="molecule type" value="Genomic_DNA"/>
</dbReference>
<dbReference type="GO" id="GO:0045943">
    <property type="term" value="P:positive regulation of transcription by RNA polymerase I"/>
    <property type="evidence" value="ECO:0007669"/>
    <property type="project" value="TreeGrafter"/>
</dbReference>
<protein>
    <recommendedName>
        <fullName evidence="1">CID domain-containing protein</fullName>
    </recommendedName>
</protein>
<dbReference type="PROSITE" id="PS51391">
    <property type="entry name" value="CID"/>
    <property type="match status" value="1"/>
</dbReference>
<dbReference type="EMBL" id="KQ086815">
    <property type="protein sequence ID" value="KLO03986.1"/>
    <property type="molecule type" value="Genomic_DNA"/>
</dbReference>
<reference evidence="2 4" key="1">
    <citation type="submission" date="2015-04" db="EMBL/GenBank/DDBJ databases">
        <title>Complete genome sequence of Schizopora paradoxa KUC8140, a cosmopolitan wood degrader in East Asia.</title>
        <authorList>
            <consortium name="DOE Joint Genome Institute"/>
            <person name="Min B."/>
            <person name="Park H."/>
            <person name="Jang Y."/>
            <person name="Kim J.-J."/>
            <person name="Kim K.H."/>
            <person name="Pangilinan J."/>
            <person name="Lipzen A."/>
            <person name="Riley R."/>
            <person name="Grigoriev I.V."/>
            <person name="Spatafora J.W."/>
            <person name="Choi I.-G."/>
        </authorList>
    </citation>
    <scope>NUCLEOTIDE SEQUENCE [LARGE SCALE GENOMIC DNA]</scope>
    <source>
        <strain evidence="2 4">KUC8140</strain>
    </source>
</reference>